<evidence type="ECO:0000256" key="3">
    <source>
        <dbReference type="SAM" id="Coils"/>
    </source>
</evidence>
<reference evidence="6 7" key="1">
    <citation type="submission" date="2020-01" db="EMBL/GenBank/DDBJ databases">
        <title>Whole-genome sequence of Heliobacterium undosum DSM 13378.</title>
        <authorList>
            <person name="Kyndt J.A."/>
            <person name="Meyer T.E."/>
        </authorList>
    </citation>
    <scope>NUCLEOTIDE SEQUENCE [LARGE SCALE GENOMIC DNA]</scope>
    <source>
        <strain evidence="6 7">DSM 13378</strain>
    </source>
</reference>
<dbReference type="PANTHER" id="PTHR32347">
    <property type="entry name" value="EFFLUX SYSTEM COMPONENT YKNX-RELATED"/>
    <property type="match status" value="1"/>
</dbReference>
<sequence length="382" mass="40871">MQAKVKIIAGGAIAVTLGLLAFSVTGTAKGDAGVLGRFFGPAKEVYSGTIEGTMVPVQPEVSGRIVELRVAEGQTVEAGQVIALLDDQTASISLAAAESDLRQAEAKLLDLLNGSRVEEIRRQRATVDQFQAVVNQNRNLIDQYKANLARDEENLRREEQILKENQALYDAGALSARELDNQKTRAKTARAQAEATKAQVEAAQSQAESAEAQRSGALAGLDLALAGYTEPTIQAQKAVVDGLKEKVRLAQVNAGKAIIKSPVQGRVLYKHVETGQVVNTASRIITVLDENDLWVKVFVPEALLGGLSVGTDAAVSVDAYPDHSFAAAVTQISDKAEFTPKNVQTKEERTNLVFSVKTKLTEGLDRLKPGMPADVVFQKTKG</sequence>
<dbReference type="InterPro" id="IPR050465">
    <property type="entry name" value="UPF0194_transport"/>
</dbReference>
<keyword evidence="7" id="KW-1185">Reference proteome</keyword>
<evidence type="ECO:0000256" key="1">
    <source>
        <dbReference type="ARBA" id="ARBA00004196"/>
    </source>
</evidence>
<dbReference type="Gene3D" id="2.40.30.170">
    <property type="match status" value="1"/>
</dbReference>
<feature type="domain" description="CusB-like beta-barrel" evidence="5">
    <location>
        <begin position="293"/>
        <end position="379"/>
    </location>
</feature>
<gene>
    <name evidence="6" type="ORF">GTO91_08455</name>
</gene>
<organism evidence="6 7">
    <name type="scientific">Heliomicrobium undosum</name>
    <dbReference type="NCBI Taxonomy" id="121734"/>
    <lineage>
        <taxon>Bacteria</taxon>
        <taxon>Bacillati</taxon>
        <taxon>Bacillota</taxon>
        <taxon>Clostridia</taxon>
        <taxon>Eubacteriales</taxon>
        <taxon>Heliobacteriaceae</taxon>
        <taxon>Heliomicrobium</taxon>
    </lineage>
</organism>
<dbReference type="Proteomes" id="UP000463470">
    <property type="component" value="Unassembled WGS sequence"/>
</dbReference>
<accession>A0A845L4G6</accession>
<name>A0A845L4G6_9FIRM</name>
<dbReference type="PRINTS" id="PR01490">
    <property type="entry name" value="RTXTOXIND"/>
</dbReference>
<dbReference type="Gene3D" id="2.40.50.100">
    <property type="match status" value="1"/>
</dbReference>
<dbReference type="EMBL" id="WXEY01000007">
    <property type="protein sequence ID" value="MZP29734.1"/>
    <property type="molecule type" value="Genomic_DNA"/>
</dbReference>
<evidence type="ECO:0000313" key="7">
    <source>
        <dbReference type="Proteomes" id="UP000463470"/>
    </source>
</evidence>
<evidence type="ECO:0000259" key="5">
    <source>
        <dbReference type="Pfam" id="PF25954"/>
    </source>
</evidence>
<dbReference type="RefSeq" id="WP_161257754.1">
    <property type="nucleotide sequence ID" value="NZ_WXEY01000007.1"/>
</dbReference>
<feature type="coiled-coil region" evidence="3">
    <location>
        <begin position="94"/>
        <end position="213"/>
    </location>
</feature>
<comment type="caution">
    <text evidence="6">The sequence shown here is derived from an EMBL/GenBank/DDBJ whole genome shotgun (WGS) entry which is preliminary data.</text>
</comment>
<evidence type="ECO:0000259" key="4">
    <source>
        <dbReference type="Pfam" id="PF25917"/>
    </source>
</evidence>
<dbReference type="Pfam" id="PF25917">
    <property type="entry name" value="BSH_RND"/>
    <property type="match status" value="1"/>
</dbReference>
<comment type="subcellular location">
    <subcellularLocation>
        <location evidence="1">Cell envelope</location>
    </subcellularLocation>
</comment>
<evidence type="ECO:0000256" key="2">
    <source>
        <dbReference type="ARBA" id="ARBA00023054"/>
    </source>
</evidence>
<evidence type="ECO:0000313" key="6">
    <source>
        <dbReference type="EMBL" id="MZP29734.1"/>
    </source>
</evidence>
<keyword evidence="2 3" id="KW-0175">Coiled coil</keyword>
<dbReference type="InterPro" id="IPR058625">
    <property type="entry name" value="MdtA-like_BSH"/>
</dbReference>
<dbReference type="SUPFAM" id="SSF111369">
    <property type="entry name" value="HlyD-like secretion proteins"/>
    <property type="match status" value="2"/>
</dbReference>
<protein>
    <submittedName>
        <fullName evidence="6">HlyD family efflux transporter periplasmic adaptor subunit</fullName>
    </submittedName>
</protein>
<feature type="domain" description="Multidrug resistance protein MdtA-like barrel-sandwich hybrid" evidence="4">
    <location>
        <begin position="55"/>
        <end position="286"/>
    </location>
</feature>
<dbReference type="AlphaFoldDB" id="A0A845L4G6"/>
<dbReference type="PANTHER" id="PTHR32347:SF23">
    <property type="entry name" value="BLL5650 PROTEIN"/>
    <property type="match status" value="1"/>
</dbReference>
<proteinExistence type="predicted"/>
<dbReference type="Pfam" id="PF25954">
    <property type="entry name" value="Beta-barrel_RND_2"/>
    <property type="match status" value="1"/>
</dbReference>
<dbReference type="OrthoDB" id="9778236at2"/>
<dbReference type="Gene3D" id="1.10.287.470">
    <property type="entry name" value="Helix hairpin bin"/>
    <property type="match status" value="1"/>
</dbReference>
<dbReference type="InterPro" id="IPR058792">
    <property type="entry name" value="Beta-barrel_RND_2"/>
</dbReference>
<dbReference type="GO" id="GO:0030313">
    <property type="term" value="C:cell envelope"/>
    <property type="evidence" value="ECO:0007669"/>
    <property type="project" value="UniProtKB-SubCell"/>
</dbReference>